<dbReference type="EMBL" id="AP014598">
    <property type="protein sequence ID" value="BAU18866.1"/>
    <property type="molecule type" value="Genomic_DNA"/>
</dbReference>
<dbReference type="CDD" id="cd14948">
    <property type="entry name" value="BACON"/>
    <property type="match status" value="1"/>
</dbReference>
<evidence type="ECO:0000313" key="1">
    <source>
        <dbReference type="EMBL" id="BAU18866.1"/>
    </source>
</evidence>
<evidence type="ECO:0008006" key="3">
    <source>
        <dbReference type="Google" id="ProtNLM"/>
    </source>
</evidence>
<dbReference type="Gene3D" id="2.60.40.10">
    <property type="entry name" value="Immunoglobulins"/>
    <property type="match status" value="1"/>
</dbReference>
<organism evidence="1 2">
    <name type="scientific">Prevotella intermedia</name>
    <dbReference type="NCBI Taxonomy" id="28131"/>
    <lineage>
        <taxon>Bacteria</taxon>
        <taxon>Pseudomonadati</taxon>
        <taxon>Bacteroidota</taxon>
        <taxon>Bacteroidia</taxon>
        <taxon>Bacteroidales</taxon>
        <taxon>Prevotellaceae</taxon>
        <taxon>Prevotella</taxon>
    </lineage>
</organism>
<accession>A0A0T7AP75</accession>
<name>A0A0T7AP75_PREIN</name>
<reference evidence="1 2" key="1">
    <citation type="journal article" date="2016" name="DNA Res.">
        <title>The complete genome sequencing of Prevotella intermedia strain OMA14 and a subsequent fine-scale, intra-species genomic comparison reveal an unusual amplification of conjugative and mobile transposons and identify a novel Prevotella-lineage-specific repeat.</title>
        <authorList>
            <person name="Naito M."/>
            <person name="Ogura Y."/>
            <person name="Itoh T."/>
            <person name="Shoji M."/>
            <person name="Okamoto M."/>
            <person name="Hayashi T."/>
            <person name="Nakayama K."/>
        </authorList>
    </citation>
    <scope>NUCLEOTIDE SEQUENCE [LARGE SCALE GENOMIC DNA]</scope>
    <source>
        <strain evidence="1 2">OMA14</strain>
    </source>
</reference>
<dbReference type="Proteomes" id="UP000217431">
    <property type="component" value="Chromosome II"/>
</dbReference>
<protein>
    <recommendedName>
        <fullName evidence="3">BACON domain-containing protein</fullName>
    </recommendedName>
</protein>
<gene>
    <name evidence="1" type="ORF">PIOMA14_II_0361</name>
</gene>
<dbReference type="RefSeq" id="WP_096408738.1">
    <property type="nucleotide sequence ID" value="NZ_AP014598.1"/>
</dbReference>
<evidence type="ECO:0000313" key="2">
    <source>
        <dbReference type="Proteomes" id="UP000217431"/>
    </source>
</evidence>
<dbReference type="InterPro" id="IPR024361">
    <property type="entry name" value="BACON"/>
</dbReference>
<proteinExistence type="predicted"/>
<dbReference type="InterPro" id="IPR013783">
    <property type="entry name" value="Ig-like_fold"/>
</dbReference>
<dbReference type="AlphaFoldDB" id="A0A0T7AP75"/>
<sequence>MKETNDGYIMLLDAIFFNGKKIGNIAEDGIDWGGDAAEYIKLYAAQVRNNPVKKIRKKAASNVLKFNLIELLPENCVAVMGGTVTEDGWEAPSESVVLEGAVKIISGTGQTVEIAKASLEGMVRGKLGGDDPLHIECELEVLTSGDDSAPFKIVETKPFIEAKPTELNFKKAGETKVVDVSASGAFSMSAAPAGFTAEAKGGRVLITAANNTGAQRTGKITFQLKADPSKKVDVNLTQQG</sequence>